<keyword evidence="6 8" id="KW-0408">Iron</keyword>
<name>A0A5J9WFY6_9POAL</name>
<organism evidence="10 11">
    <name type="scientific">Eragrostis curvula</name>
    <name type="common">weeping love grass</name>
    <dbReference type="NCBI Taxonomy" id="38414"/>
    <lineage>
        <taxon>Eukaryota</taxon>
        <taxon>Viridiplantae</taxon>
        <taxon>Streptophyta</taxon>
        <taxon>Embryophyta</taxon>
        <taxon>Tracheophyta</taxon>
        <taxon>Spermatophyta</taxon>
        <taxon>Magnoliopsida</taxon>
        <taxon>Liliopsida</taxon>
        <taxon>Poales</taxon>
        <taxon>Poaceae</taxon>
        <taxon>PACMAD clade</taxon>
        <taxon>Chloridoideae</taxon>
        <taxon>Eragrostideae</taxon>
        <taxon>Eragrostidinae</taxon>
        <taxon>Eragrostis</taxon>
    </lineage>
</organism>
<dbReference type="GO" id="GO:0044550">
    <property type="term" value="P:secondary metabolite biosynthetic process"/>
    <property type="evidence" value="ECO:0007669"/>
    <property type="project" value="UniProtKB-ARBA"/>
</dbReference>
<keyword evidence="3 8" id="KW-0349">Heme</keyword>
<comment type="caution">
    <text evidence="10">The sequence shown here is derived from an EMBL/GenBank/DDBJ whole genome shotgun (WGS) entry which is preliminary data.</text>
</comment>
<dbReference type="PANTHER" id="PTHR47944">
    <property type="entry name" value="CYTOCHROME P450 98A9"/>
    <property type="match status" value="1"/>
</dbReference>
<dbReference type="GO" id="GO:0020037">
    <property type="term" value="F:heme binding"/>
    <property type="evidence" value="ECO:0007669"/>
    <property type="project" value="InterPro"/>
</dbReference>
<comment type="similarity">
    <text evidence="2 9">Belongs to the cytochrome P450 family.</text>
</comment>
<evidence type="ECO:0000256" key="3">
    <source>
        <dbReference type="ARBA" id="ARBA00022617"/>
    </source>
</evidence>
<dbReference type="SUPFAM" id="SSF48264">
    <property type="entry name" value="Cytochrome P450"/>
    <property type="match status" value="1"/>
</dbReference>
<dbReference type="PROSITE" id="PS00086">
    <property type="entry name" value="CYTOCHROME_P450"/>
    <property type="match status" value="1"/>
</dbReference>
<dbReference type="GO" id="GO:0016705">
    <property type="term" value="F:oxidoreductase activity, acting on paired donors, with incorporation or reduction of molecular oxygen"/>
    <property type="evidence" value="ECO:0007669"/>
    <property type="project" value="InterPro"/>
</dbReference>
<sequence length="330" mass="37273">MLRDLHAVASTGSAVTLKDRLFVVSLNVISRMVLGKKYDVAGSSSAATPEEFSWMIDELFFISAAVNIGDVIPWLNWLDPQGYVGRMKRLSKVLDEHNERRRREGEAFVPKTWWTSFCSLPTTQTSRYCNKRAIRGGYRHLGSNRGVGHVRALRNPQVLVKATEELDRVIGRDRLVTEGDIQSLPYLEAIVKETMRLHPVSPLLMPRQSRLDTSVGGYDIPAGTRVLVNVWAIGREPEVWETPMEFRPERFLGSSLDVRGRDFELLPFGSGRRMCPGLNLGMKMVQLSLSNLLHAFAWRRPNGVSVEDVSMEEKNGLSVTRRLASPRGRR</sequence>
<evidence type="ECO:0000256" key="9">
    <source>
        <dbReference type="RuleBase" id="RU000461"/>
    </source>
</evidence>
<dbReference type="GO" id="GO:0005506">
    <property type="term" value="F:iron ion binding"/>
    <property type="evidence" value="ECO:0007669"/>
    <property type="project" value="InterPro"/>
</dbReference>
<dbReference type="PRINTS" id="PR00463">
    <property type="entry name" value="EP450I"/>
</dbReference>
<dbReference type="InterPro" id="IPR036396">
    <property type="entry name" value="Cyt_P450_sf"/>
</dbReference>
<dbReference type="CDD" id="cd20618">
    <property type="entry name" value="CYP71_clan"/>
    <property type="match status" value="1"/>
</dbReference>
<evidence type="ECO:0000256" key="7">
    <source>
        <dbReference type="ARBA" id="ARBA00023033"/>
    </source>
</evidence>
<dbReference type="Pfam" id="PF00067">
    <property type="entry name" value="p450"/>
    <property type="match status" value="1"/>
</dbReference>
<evidence type="ECO:0000256" key="5">
    <source>
        <dbReference type="ARBA" id="ARBA00023002"/>
    </source>
</evidence>
<comment type="cofactor">
    <cofactor evidence="1 8">
        <name>heme</name>
        <dbReference type="ChEBI" id="CHEBI:30413"/>
    </cofactor>
</comment>
<keyword evidence="4 8" id="KW-0479">Metal-binding</keyword>
<dbReference type="Gene3D" id="1.10.630.10">
    <property type="entry name" value="Cytochrome P450"/>
    <property type="match status" value="2"/>
</dbReference>
<dbReference type="Gramene" id="TVU46953">
    <property type="protein sequence ID" value="TVU46953"/>
    <property type="gene ID" value="EJB05_06527"/>
</dbReference>
<keyword evidence="11" id="KW-1185">Reference proteome</keyword>
<dbReference type="GO" id="GO:0004497">
    <property type="term" value="F:monooxygenase activity"/>
    <property type="evidence" value="ECO:0007669"/>
    <property type="project" value="UniProtKB-KW"/>
</dbReference>
<evidence type="ECO:0000256" key="8">
    <source>
        <dbReference type="PIRSR" id="PIRSR602401-1"/>
    </source>
</evidence>
<dbReference type="Proteomes" id="UP000324897">
    <property type="component" value="Chromosome 5"/>
</dbReference>
<protein>
    <recommendedName>
        <fullName evidence="12">Cytochrome P450</fullName>
    </recommendedName>
</protein>
<evidence type="ECO:0000256" key="6">
    <source>
        <dbReference type="ARBA" id="ARBA00023004"/>
    </source>
</evidence>
<evidence type="ECO:0008006" key="12">
    <source>
        <dbReference type="Google" id="ProtNLM"/>
    </source>
</evidence>
<dbReference type="FunFam" id="1.10.630.10:FF:000126">
    <property type="entry name" value="Predicted protein"/>
    <property type="match status" value="1"/>
</dbReference>
<feature type="binding site" description="axial binding residue" evidence="8">
    <location>
        <position position="275"/>
    </location>
    <ligand>
        <name>heme</name>
        <dbReference type="ChEBI" id="CHEBI:30413"/>
    </ligand>
    <ligandPart>
        <name>Fe</name>
        <dbReference type="ChEBI" id="CHEBI:18248"/>
    </ligandPart>
</feature>
<accession>A0A5J9WFY6</accession>
<dbReference type="PRINTS" id="PR00385">
    <property type="entry name" value="P450"/>
</dbReference>
<evidence type="ECO:0000256" key="2">
    <source>
        <dbReference type="ARBA" id="ARBA00010617"/>
    </source>
</evidence>
<evidence type="ECO:0000313" key="11">
    <source>
        <dbReference type="Proteomes" id="UP000324897"/>
    </source>
</evidence>
<gene>
    <name evidence="10" type="ORF">EJB05_06527</name>
</gene>
<dbReference type="OrthoDB" id="442633at2759"/>
<proteinExistence type="inferred from homology"/>
<dbReference type="InterPro" id="IPR017972">
    <property type="entry name" value="Cyt_P450_CS"/>
</dbReference>
<feature type="non-terminal residue" evidence="10">
    <location>
        <position position="1"/>
    </location>
</feature>
<dbReference type="PANTHER" id="PTHR47944:SF4">
    <property type="entry name" value="OS09G0441700 PROTEIN"/>
    <property type="match status" value="1"/>
</dbReference>
<dbReference type="InterPro" id="IPR002401">
    <property type="entry name" value="Cyt_P450_E_grp-I"/>
</dbReference>
<keyword evidence="7 9" id="KW-0503">Monooxygenase</keyword>
<dbReference type="EMBL" id="RWGY01000004">
    <property type="protein sequence ID" value="TVU46953.1"/>
    <property type="molecule type" value="Genomic_DNA"/>
</dbReference>
<reference evidence="10 11" key="1">
    <citation type="journal article" date="2019" name="Sci. Rep.">
        <title>A high-quality genome of Eragrostis curvula grass provides insights into Poaceae evolution and supports new strategies to enhance forage quality.</title>
        <authorList>
            <person name="Carballo J."/>
            <person name="Santos B.A.C.M."/>
            <person name="Zappacosta D."/>
            <person name="Garbus I."/>
            <person name="Selva J.P."/>
            <person name="Gallo C.A."/>
            <person name="Diaz A."/>
            <person name="Albertini E."/>
            <person name="Caccamo M."/>
            <person name="Echenique V."/>
        </authorList>
    </citation>
    <scope>NUCLEOTIDE SEQUENCE [LARGE SCALE GENOMIC DNA]</scope>
    <source>
        <strain evidence="11">cv. Victoria</strain>
        <tissue evidence="10">Leaf</tissue>
    </source>
</reference>
<dbReference type="AlphaFoldDB" id="A0A5J9WFY6"/>
<evidence type="ECO:0000256" key="4">
    <source>
        <dbReference type="ARBA" id="ARBA00022723"/>
    </source>
</evidence>
<dbReference type="InterPro" id="IPR001128">
    <property type="entry name" value="Cyt_P450"/>
</dbReference>
<evidence type="ECO:0000256" key="1">
    <source>
        <dbReference type="ARBA" id="ARBA00001971"/>
    </source>
</evidence>
<keyword evidence="5 9" id="KW-0560">Oxidoreductase</keyword>
<evidence type="ECO:0000313" key="10">
    <source>
        <dbReference type="EMBL" id="TVU46953.1"/>
    </source>
</evidence>